<evidence type="ECO:0000313" key="3">
    <source>
        <dbReference type="Proteomes" id="UP000075606"/>
    </source>
</evidence>
<feature type="signal peptide" evidence="1">
    <location>
        <begin position="1"/>
        <end position="22"/>
    </location>
</feature>
<name>A0A150XGR0_9BACT</name>
<dbReference type="EMBL" id="LRPC01000001">
    <property type="protein sequence ID" value="KYG77874.1"/>
    <property type="molecule type" value="Genomic_DNA"/>
</dbReference>
<evidence type="ECO:0000313" key="2">
    <source>
        <dbReference type="EMBL" id="KYG77874.1"/>
    </source>
</evidence>
<reference evidence="2 3" key="1">
    <citation type="submission" date="2016-01" db="EMBL/GenBank/DDBJ databases">
        <title>Genome sequencing of Roseivirga spongicola UST030701-084.</title>
        <authorList>
            <person name="Selvaratnam C."/>
            <person name="Thevarajoo S."/>
            <person name="Goh K.M."/>
            <person name="Ee R."/>
            <person name="Chan K.-G."/>
            <person name="Chong C.S."/>
        </authorList>
    </citation>
    <scope>NUCLEOTIDE SEQUENCE [LARGE SCALE GENOMIC DNA]</scope>
    <source>
        <strain evidence="2 3">UST030701-084</strain>
    </source>
</reference>
<gene>
    <name evidence="2" type="ORF">AWW68_03640</name>
</gene>
<feature type="chain" id="PRO_5007574706" description="SnoaL-like domain-containing protein" evidence="1">
    <location>
        <begin position="23"/>
        <end position="155"/>
    </location>
</feature>
<dbReference type="InterPro" id="IPR032710">
    <property type="entry name" value="NTF2-like_dom_sf"/>
</dbReference>
<sequence>MNRKVLFGALIGLFLLAPSLQAQDDIAEIKKTITTMFDGMRAGDSSMVHSVMKDDVIFQRVTQNREGKAVVQTSSFQNFLNAVGTPHDKVWDEQIEFGTISIDGDLASAWTPFKFYLGGVFSHCGVNSFKLYRTENGWKIFHLVDTSRKDNCAMN</sequence>
<dbReference type="AlphaFoldDB" id="A0A150XGR0"/>
<keyword evidence="3" id="KW-1185">Reference proteome</keyword>
<dbReference type="RefSeq" id="WP_068216695.1">
    <property type="nucleotide sequence ID" value="NZ_CP139724.1"/>
</dbReference>
<accession>A0A150XGR0</accession>
<dbReference type="Gene3D" id="3.10.450.50">
    <property type="match status" value="1"/>
</dbReference>
<organism evidence="2 3">
    <name type="scientific">Roseivirga spongicola</name>
    <dbReference type="NCBI Taxonomy" id="333140"/>
    <lineage>
        <taxon>Bacteria</taxon>
        <taxon>Pseudomonadati</taxon>
        <taxon>Bacteroidota</taxon>
        <taxon>Cytophagia</taxon>
        <taxon>Cytophagales</taxon>
        <taxon>Roseivirgaceae</taxon>
        <taxon>Roseivirga</taxon>
    </lineage>
</organism>
<dbReference type="SUPFAM" id="SSF54427">
    <property type="entry name" value="NTF2-like"/>
    <property type="match status" value="1"/>
</dbReference>
<dbReference type="Proteomes" id="UP000075606">
    <property type="component" value="Unassembled WGS sequence"/>
</dbReference>
<keyword evidence="1" id="KW-0732">Signal</keyword>
<comment type="caution">
    <text evidence="2">The sequence shown here is derived from an EMBL/GenBank/DDBJ whole genome shotgun (WGS) entry which is preliminary data.</text>
</comment>
<dbReference type="STRING" id="333140.AWW68_03640"/>
<proteinExistence type="predicted"/>
<protein>
    <recommendedName>
        <fullName evidence="4">SnoaL-like domain-containing protein</fullName>
    </recommendedName>
</protein>
<evidence type="ECO:0008006" key="4">
    <source>
        <dbReference type="Google" id="ProtNLM"/>
    </source>
</evidence>
<evidence type="ECO:0000256" key="1">
    <source>
        <dbReference type="SAM" id="SignalP"/>
    </source>
</evidence>
<dbReference type="OrthoDB" id="117186at2"/>